<feature type="domain" description="Carrier" evidence="2">
    <location>
        <begin position="451"/>
        <end position="525"/>
    </location>
</feature>
<dbReference type="SUPFAM" id="SSF47336">
    <property type="entry name" value="ACP-like"/>
    <property type="match status" value="1"/>
</dbReference>
<dbReference type="GO" id="GO:0043041">
    <property type="term" value="P:amino acid activation for nonribosomal peptide biosynthetic process"/>
    <property type="evidence" value="ECO:0007669"/>
    <property type="project" value="TreeGrafter"/>
</dbReference>
<dbReference type="EMBL" id="MRTJ01000012">
    <property type="protein sequence ID" value="OMF10814.1"/>
    <property type="molecule type" value="Genomic_DNA"/>
</dbReference>
<accession>A0A1R1BLZ1</accession>
<dbReference type="InterPro" id="IPR009081">
    <property type="entry name" value="PP-bd_ACP"/>
</dbReference>
<dbReference type="PANTHER" id="PTHR45527:SF1">
    <property type="entry name" value="FATTY ACID SYNTHASE"/>
    <property type="match status" value="1"/>
</dbReference>
<comment type="caution">
    <text evidence="3">The sequence shown here is derived from an EMBL/GenBank/DDBJ whole genome shotgun (WGS) entry which is preliminary data.</text>
</comment>
<gene>
    <name evidence="3" type="ORF">BK131_22690</name>
</gene>
<dbReference type="InterPro" id="IPR042099">
    <property type="entry name" value="ANL_N_sf"/>
</dbReference>
<dbReference type="Gene3D" id="1.10.1200.10">
    <property type="entry name" value="ACP-like"/>
    <property type="match status" value="1"/>
</dbReference>
<dbReference type="Pfam" id="PF00501">
    <property type="entry name" value="AMP-binding"/>
    <property type="match status" value="1"/>
</dbReference>
<dbReference type="SUPFAM" id="SSF56801">
    <property type="entry name" value="Acetyl-CoA synthetase-like"/>
    <property type="match status" value="1"/>
</dbReference>
<dbReference type="InterPro" id="IPR000873">
    <property type="entry name" value="AMP-dep_synth/lig_dom"/>
</dbReference>
<dbReference type="InterPro" id="IPR045851">
    <property type="entry name" value="AMP-bd_C_sf"/>
</dbReference>
<reference evidence="3 4" key="1">
    <citation type="submission" date="2016-11" db="EMBL/GenBank/DDBJ databases">
        <title>Paenibacillus species isolates.</title>
        <authorList>
            <person name="Beno S.M."/>
        </authorList>
    </citation>
    <scope>NUCLEOTIDE SEQUENCE [LARGE SCALE GENOMIC DNA]</scope>
    <source>
        <strain evidence="3 4">FSL H8-0246</strain>
    </source>
</reference>
<evidence type="ECO:0000256" key="1">
    <source>
        <dbReference type="ARBA" id="ARBA00022737"/>
    </source>
</evidence>
<dbReference type="GO" id="GO:0005829">
    <property type="term" value="C:cytosol"/>
    <property type="evidence" value="ECO:0007669"/>
    <property type="project" value="TreeGrafter"/>
</dbReference>
<organism evidence="3 4">
    <name type="scientific">Paenibacillus amylolyticus</name>
    <dbReference type="NCBI Taxonomy" id="1451"/>
    <lineage>
        <taxon>Bacteria</taxon>
        <taxon>Bacillati</taxon>
        <taxon>Bacillota</taxon>
        <taxon>Bacilli</taxon>
        <taxon>Bacillales</taxon>
        <taxon>Paenibacillaceae</taxon>
        <taxon>Paenibacillus</taxon>
    </lineage>
</organism>
<dbReference type="InterPro" id="IPR020845">
    <property type="entry name" value="AMP-binding_CS"/>
</dbReference>
<dbReference type="GO" id="GO:0031177">
    <property type="term" value="F:phosphopantetheine binding"/>
    <property type="evidence" value="ECO:0007669"/>
    <property type="project" value="TreeGrafter"/>
</dbReference>
<dbReference type="PROSITE" id="PS00455">
    <property type="entry name" value="AMP_BINDING"/>
    <property type="match status" value="1"/>
</dbReference>
<dbReference type="Gene3D" id="3.40.50.12780">
    <property type="entry name" value="N-terminal domain of ligase-like"/>
    <property type="match status" value="1"/>
</dbReference>
<evidence type="ECO:0000313" key="4">
    <source>
        <dbReference type="Proteomes" id="UP000187134"/>
    </source>
</evidence>
<evidence type="ECO:0000313" key="3">
    <source>
        <dbReference type="EMBL" id="OMF10814.1"/>
    </source>
</evidence>
<evidence type="ECO:0000259" key="2">
    <source>
        <dbReference type="PROSITE" id="PS50075"/>
    </source>
</evidence>
<dbReference type="AlphaFoldDB" id="A0A1R1BLZ1"/>
<dbReference type="OrthoDB" id="9765680at2"/>
<dbReference type="Pfam" id="PF00550">
    <property type="entry name" value="PP-binding"/>
    <property type="match status" value="1"/>
</dbReference>
<dbReference type="InterPro" id="IPR036736">
    <property type="entry name" value="ACP-like_sf"/>
</dbReference>
<dbReference type="GO" id="GO:0044550">
    <property type="term" value="P:secondary metabolite biosynthetic process"/>
    <property type="evidence" value="ECO:0007669"/>
    <property type="project" value="TreeGrafter"/>
</dbReference>
<dbReference type="PANTHER" id="PTHR45527">
    <property type="entry name" value="NONRIBOSOMAL PEPTIDE SYNTHETASE"/>
    <property type="match status" value="1"/>
</dbReference>
<dbReference type="Proteomes" id="UP000187134">
    <property type="component" value="Unassembled WGS sequence"/>
</dbReference>
<proteinExistence type="predicted"/>
<keyword evidence="1" id="KW-0677">Repeat</keyword>
<dbReference type="Gene3D" id="3.30.300.30">
    <property type="match status" value="1"/>
</dbReference>
<dbReference type="RefSeq" id="WP_076333349.1">
    <property type="nucleotide sequence ID" value="NZ_MRTJ01000012.1"/>
</dbReference>
<dbReference type="PROSITE" id="PS50075">
    <property type="entry name" value="CARRIER"/>
    <property type="match status" value="1"/>
</dbReference>
<sequence length="531" mass="60555">MSLLGMLQQSVERYKTKIAISETNRTVTYGELNALSNQYYDWLKEKGISVNEIVAIELERSIEAIAAMIAILKHGAAYTVINKDYPETRKEYMRQTLDIKITIESVFEVDHQRMEEWSCVTRSDDQMCYVIFTSGTTSLPKAVGIPDRGVVRLLHEERLEWDPSKTISHISPLEFDASIIEIWGGLLSGMTIALLSKTEVLNIYLVEKRIQQEIDIMWVTSSLFNFWVDKKPEMFKKLSHVIVGGEQLSLSHVQKVLPFTKVINGYGPTENTVFTTIDVMEGSVDEIAIGTPFFETQVYIVNEQGQESNEGELYTAGKGVALGYLGNSEKSKESFIIWNGLPVYKTGDLVRMNPDGRIIYMGRKDTQVKINGYRIDLQEIESTVKSLGISNCHAFVQDKKIYLAVTTRQENIASQLKRLLPIYMIPSKIAYVSELPLTGNGKTDTKTLYEHYFLTKNKRLIRILQRYLNADITEQTNLFEFAIDSITIWEIAREINHSFHSDLSFFDIIENPTVSEITKMLGEEYDAAYNL</sequence>
<protein>
    <recommendedName>
        <fullName evidence="2">Carrier domain-containing protein</fullName>
    </recommendedName>
</protein>
<name>A0A1R1BLZ1_PAEAM</name>